<accession>A0A167BWG9</accession>
<organism evidence="1 2">
    <name type="scientific">Pseudoalteromonas luteoviolacea NCIMB 1942</name>
    <dbReference type="NCBI Taxonomy" id="1365253"/>
    <lineage>
        <taxon>Bacteria</taxon>
        <taxon>Pseudomonadati</taxon>
        <taxon>Pseudomonadota</taxon>
        <taxon>Gammaproteobacteria</taxon>
        <taxon>Alteromonadales</taxon>
        <taxon>Pseudoalteromonadaceae</taxon>
        <taxon>Pseudoalteromonas</taxon>
    </lineage>
</organism>
<dbReference type="AlphaFoldDB" id="A0A167BWG9"/>
<dbReference type="RefSeq" id="WP_063377351.1">
    <property type="nucleotide sequence ID" value="NZ_AUXT01000162.1"/>
</dbReference>
<comment type="caution">
    <text evidence="1">The sequence shown here is derived from an EMBL/GenBank/DDBJ whole genome shotgun (WGS) entry which is preliminary data.</text>
</comment>
<proteinExistence type="predicted"/>
<dbReference type="PATRIC" id="fig|1365253.3.peg.2763"/>
<gene>
    <name evidence="1" type="ORF">N482_11235</name>
</gene>
<dbReference type="EMBL" id="AUXT01000162">
    <property type="protein sequence ID" value="KZN46979.1"/>
    <property type="molecule type" value="Genomic_DNA"/>
</dbReference>
<reference evidence="1 2" key="1">
    <citation type="submission" date="2013-07" db="EMBL/GenBank/DDBJ databases">
        <title>Comparative Genomic and Metabolomic Analysis of Twelve Strains of Pseudoalteromonas luteoviolacea.</title>
        <authorList>
            <person name="Vynne N.G."/>
            <person name="Mansson M."/>
            <person name="Gram L."/>
        </authorList>
    </citation>
    <scope>NUCLEOTIDE SEQUENCE [LARGE SCALE GENOMIC DNA]</scope>
    <source>
        <strain evidence="1 2">NCIMB 1942</strain>
    </source>
</reference>
<dbReference type="Proteomes" id="UP000076587">
    <property type="component" value="Unassembled WGS sequence"/>
</dbReference>
<evidence type="ECO:0000313" key="2">
    <source>
        <dbReference type="Proteomes" id="UP000076587"/>
    </source>
</evidence>
<name>A0A167BWG9_9GAMM</name>
<sequence length="104" mass="10865">MEFDIAKTLQDVSGQVMGELGEVGSAFAGELGKAFAEKQQSIAELSSAFLSGEIDEAELKQELAREQKVIEAQLITLEIAATAAIQKAVNGVVDGLVSTLKGAL</sequence>
<evidence type="ECO:0000313" key="1">
    <source>
        <dbReference type="EMBL" id="KZN46979.1"/>
    </source>
</evidence>
<protein>
    <submittedName>
        <fullName evidence="1">Uncharacterized protein</fullName>
    </submittedName>
</protein>
<dbReference type="OrthoDB" id="6312456at2"/>